<proteinExistence type="predicted"/>
<dbReference type="PROSITE" id="PS01124">
    <property type="entry name" value="HTH_ARAC_FAMILY_2"/>
    <property type="match status" value="1"/>
</dbReference>
<dbReference type="InterPro" id="IPR018060">
    <property type="entry name" value="HTH_AraC"/>
</dbReference>
<organism evidence="5 6">
    <name type="scientific">Chitinophaga lutea</name>
    <dbReference type="NCBI Taxonomy" id="2488634"/>
    <lineage>
        <taxon>Bacteria</taxon>
        <taxon>Pseudomonadati</taxon>
        <taxon>Bacteroidota</taxon>
        <taxon>Chitinophagia</taxon>
        <taxon>Chitinophagales</taxon>
        <taxon>Chitinophagaceae</taxon>
        <taxon>Chitinophaga</taxon>
    </lineage>
</organism>
<dbReference type="Gene3D" id="1.10.10.60">
    <property type="entry name" value="Homeodomain-like"/>
    <property type="match status" value="1"/>
</dbReference>
<dbReference type="PANTHER" id="PTHR46796">
    <property type="entry name" value="HTH-TYPE TRANSCRIPTIONAL ACTIVATOR RHAS-RELATED"/>
    <property type="match status" value="1"/>
</dbReference>
<keyword evidence="6" id="KW-1185">Reference proteome</keyword>
<accession>A0A3N4Q8N5</accession>
<keyword evidence="3" id="KW-0804">Transcription</keyword>
<comment type="caution">
    <text evidence="5">The sequence shown here is derived from an EMBL/GenBank/DDBJ whole genome shotgun (WGS) entry which is preliminary data.</text>
</comment>
<dbReference type="InterPro" id="IPR050204">
    <property type="entry name" value="AraC_XylS_family_regulators"/>
</dbReference>
<gene>
    <name evidence="5" type="ORF">EGT74_13465</name>
</gene>
<sequence length="274" mass="31452">MELTFRHTAIHPRLRGYIDRIYVLECDRRIPRPDLKMIVPNGCVRLMLPFRNSLSAQREGRCKIAGTHRLALVGVCDLPFTVDVLSDAPSGIIGIEFSPGGAYRFFNVKQCELKNQVLQLEDVWGKLARHLEERAGHAPGAEEKIRLLQEVLAGMLRDDRDNVFDYCIDRINTSAGRVSIRELEAETGYGSRWLNMKFAEKLGVSPKGLCAITRFQAVFQALANHPHTILDNRQFYHLYYDQAHFIREFKRFTGWPPSRFESSAGDFGKMFYRS</sequence>
<dbReference type="Pfam" id="PF20240">
    <property type="entry name" value="DUF6597"/>
    <property type="match status" value="1"/>
</dbReference>
<dbReference type="PANTHER" id="PTHR46796:SF13">
    <property type="entry name" value="HTH-TYPE TRANSCRIPTIONAL ACTIVATOR RHAS"/>
    <property type="match status" value="1"/>
</dbReference>
<protein>
    <submittedName>
        <fullName evidence="5">AraC family transcriptional regulator</fullName>
    </submittedName>
</protein>
<keyword evidence="1" id="KW-0805">Transcription regulation</keyword>
<evidence type="ECO:0000256" key="2">
    <source>
        <dbReference type="ARBA" id="ARBA00023125"/>
    </source>
</evidence>
<dbReference type="Proteomes" id="UP000278351">
    <property type="component" value="Unassembled WGS sequence"/>
</dbReference>
<evidence type="ECO:0000259" key="4">
    <source>
        <dbReference type="PROSITE" id="PS01124"/>
    </source>
</evidence>
<feature type="domain" description="HTH araC/xylS-type" evidence="4">
    <location>
        <begin position="161"/>
        <end position="263"/>
    </location>
</feature>
<keyword evidence="2" id="KW-0238">DNA-binding</keyword>
<dbReference type="AlphaFoldDB" id="A0A3N4Q8N5"/>
<evidence type="ECO:0000313" key="5">
    <source>
        <dbReference type="EMBL" id="RPE08074.1"/>
    </source>
</evidence>
<evidence type="ECO:0000256" key="1">
    <source>
        <dbReference type="ARBA" id="ARBA00023015"/>
    </source>
</evidence>
<dbReference type="OrthoDB" id="323290at2"/>
<dbReference type="RefSeq" id="WP_123847074.1">
    <property type="nucleotide sequence ID" value="NZ_RPDH01000002.1"/>
</dbReference>
<evidence type="ECO:0000256" key="3">
    <source>
        <dbReference type="ARBA" id="ARBA00023163"/>
    </source>
</evidence>
<dbReference type="InterPro" id="IPR046532">
    <property type="entry name" value="DUF6597"/>
</dbReference>
<evidence type="ECO:0000313" key="6">
    <source>
        <dbReference type="Proteomes" id="UP000278351"/>
    </source>
</evidence>
<dbReference type="GO" id="GO:0003700">
    <property type="term" value="F:DNA-binding transcription factor activity"/>
    <property type="evidence" value="ECO:0007669"/>
    <property type="project" value="InterPro"/>
</dbReference>
<dbReference type="GO" id="GO:0043565">
    <property type="term" value="F:sequence-specific DNA binding"/>
    <property type="evidence" value="ECO:0007669"/>
    <property type="project" value="InterPro"/>
</dbReference>
<dbReference type="EMBL" id="RPDH01000002">
    <property type="protein sequence ID" value="RPE08074.1"/>
    <property type="molecule type" value="Genomic_DNA"/>
</dbReference>
<reference evidence="5 6" key="1">
    <citation type="submission" date="2018-11" db="EMBL/GenBank/DDBJ databases">
        <title>Chitinophaga lutea sp.nov., isolate from arsenic contaminated soil.</title>
        <authorList>
            <person name="Zong Y."/>
        </authorList>
    </citation>
    <scope>NUCLEOTIDE SEQUENCE [LARGE SCALE GENOMIC DNA]</scope>
    <source>
        <strain evidence="5 6">ZY74</strain>
    </source>
</reference>
<name>A0A3N4Q8N5_9BACT</name>